<evidence type="ECO:0000313" key="2">
    <source>
        <dbReference type="EMBL" id="HGT40551.1"/>
    </source>
</evidence>
<dbReference type="Gene3D" id="1.10.3210.10">
    <property type="entry name" value="Hypothetical protein af1432"/>
    <property type="match status" value="1"/>
</dbReference>
<dbReference type="PANTHER" id="PTHR38659">
    <property type="entry name" value="METAL-DEPENDENT PHOSPHOHYDROLASE"/>
    <property type="match status" value="1"/>
</dbReference>
<reference evidence="2" key="1">
    <citation type="journal article" date="2020" name="mSystems">
        <title>Genome- and Community-Level Interaction Insights into Carbon Utilization and Element Cycling Functions of Hydrothermarchaeota in Hydrothermal Sediment.</title>
        <authorList>
            <person name="Zhou Z."/>
            <person name="Liu Y."/>
            <person name="Xu W."/>
            <person name="Pan J."/>
            <person name="Luo Z.H."/>
            <person name="Li M."/>
        </authorList>
    </citation>
    <scope>NUCLEOTIDE SEQUENCE [LARGE SCALE GENOMIC DNA]</scope>
    <source>
        <strain evidence="2">SpSt-508</strain>
    </source>
</reference>
<accession>A0A7C4LSA0</accession>
<evidence type="ECO:0000259" key="1">
    <source>
        <dbReference type="Pfam" id="PF01966"/>
    </source>
</evidence>
<dbReference type="Pfam" id="PF01966">
    <property type="entry name" value="HD"/>
    <property type="match status" value="1"/>
</dbReference>
<dbReference type="InterPro" id="IPR006674">
    <property type="entry name" value="HD_domain"/>
</dbReference>
<name>A0A7C4LSA0_9PLAN</name>
<dbReference type="SUPFAM" id="SSF109604">
    <property type="entry name" value="HD-domain/PDEase-like"/>
    <property type="match status" value="1"/>
</dbReference>
<dbReference type="CDD" id="cd00077">
    <property type="entry name" value="HDc"/>
    <property type="match status" value="1"/>
</dbReference>
<dbReference type="NCBIfam" id="TIGR00277">
    <property type="entry name" value="HDIG"/>
    <property type="match status" value="1"/>
</dbReference>
<dbReference type="AlphaFoldDB" id="A0A7C4LSA0"/>
<dbReference type="EMBL" id="DSVQ01000018">
    <property type="protein sequence ID" value="HGT40551.1"/>
    <property type="molecule type" value="Genomic_DNA"/>
</dbReference>
<proteinExistence type="predicted"/>
<gene>
    <name evidence="2" type="ORF">ENS64_15000</name>
</gene>
<feature type="domain" description="HD" evidence="1">
    <location>
        <begin position="21"/>
        <end position="112"/>
    </location>
</feature>
<sequence>MPRDADLALLHEYVTNESLRRHMLAVEAALRAYAREFGAAEDLWGTVGLLHDFDYERWPNPPDHPLQGSRILRDRGYPEEVIYAILSHADYLQDQYPRRSPLDKTLYACDELCGFLTACALVRPDRLHGLTAASVRKKMKQPSFAANINRDDLLRGAADLGVDFDRHVEFCATAMQSIAGELGLLPPGAGR</sequence>
<comment type="caution">
    <text evidence="2">The sequence shown here is derived from an EMBL/GenBank/DDBJ whole genome shotgun (WGS) entry which is preliminary data.</text>
</comment>
<organism evidence="2">
    <name type="scientific">Schlesneria paludicola</name>
    <dbReference type="NCBI Taxonomy" id="360056"/>
    <lineage>
        <taxon>Bacteria</taxon>
        <taxon>Pseudomonadati</taxon>
        <taxon>Planctomycetota</taxon>
        <taxon>Planctomycetia</taxon>
        <taxon>Planctomycetales</taxon>
        <taxon>Planctomycetaceae</taxon>
        <taxon>Schlesneria</taxon>
    </lineage>
</organism>
<dbReference type="PANTHER" id="PTHR38659:SF1">
    <property type="entry name" value="METAL DEPENDENT PHOSPHOHYDROLASE"/>
    <property type="match status" value="1"/>
</dbReference>
<protein>
    <submittedName>
        <fullName evidence="2">HDIG domain-containing protein</fullName>
    </submittedName>
</protein>
<dbReference type="InterPro" id="IPR003607">
    <property type="entry name" value="HD/PDEase_dom"/>
</dbReference>
<dbReference type="InterPro" id="IPR006675">
    <property type="entry name" value="HDIG_dom"/>
</dbReference>